<keyword evidence="3" id="KW-1185">Reference proteome</keyword>
<dbReference type="GO" id="GO:0008168">
    <property type="term" value="F:methyltransferase activity"/>
    <property type="evidence" value="ECO:0007669"/>
    <property type="project" value="InterPro"/>
</dbReference>
<dbReference type="SUPFAM" id="SSF82199">
    <property type="entry name" value="SET domain"/>
    <property type="match status" value="1"/>
</dbReference>
<dbReference type="Pfam" id="PF00856">
    <property type="entry name" value="SET"/>
    <property type="match status" value="1"/>
</dbReference>
<reference evidence="2" key="1">
    <citation type="journal article" date="2020" name="bioRxiv">
        <title>Comparative genomics of Chlamydomonas.</title>
        <authorList>
            <person name="Craig R.J."/>
            <person name="Hasan A.R."/>
            <person name="Ness R.W."/>
            <person name="Keightley P.D."/>
        </authorList>
    </citation>
    <scope>NUCLEOTIDE SEQUENCE</scope>
    <source>
        <strain evidence="2">CCAP 11/70</strain>
    </source>
</reference>
<feature type="domain" description="SET" evidence="1">
    <location>
        <begin position="33"/>
        <end position="146"/>
    </location>
</feature>
<dbReference type="OrthoDB" id="5945798at2759"/>
<sequence length="192" mass="20392">MGLSTGAGRELASDSLQLLSAGLADLCFGPEVLRLEVYGSIVGLFELNNLGVAVASPVEDYFLAVDEMEEGPDKEAVAKLTQPLLDALDAEYAASAEATAFLALQSCINHSCDPACTAACDTGDRTATVLAQRDIKAGEEITLSYMDVSLSYRELRDYGFVCRCERCKAEATALRKKAAPGGKGGMRVGKRR</sequence>
<dbReference type="InterPro" id="IPR001214">
    <property type="entry name" value="SET_dom"/>
</dbReference>
<dbReference type="PANTHER" id="PTHR47436:SF1">
    <property type="entry name" value="SET DOMAIN-CONTAINING PROTEIN"/>
    <property type="match status" value="1"/>
</dbReference>
<name>A0A835Y5Y6_9CHLO</name>
<dbReference type="InterPro" id="IPR044237">
    <property type="entry name" value="ATXR2-like"/>
</dbReference>
<proteinExistence type="predicted"/>
<evidence type="ECO:0000259" key="1">
    <source>
        <dbReference type="PROSITE" id="PS50280"/>
    </source>
</evidence>
<dbReference type="Gene3D" id="2.170.270.10">
    <property type="entry name" value="SET domain"/>
    <property type="match status" value="1"/>
</dbReference>
<evidence type="ECO:0000313" key="2">
    <source>
        <dbReference type="EMBL" id="KAG2493085.1"/>
    </source>
</evidence>
<organism evidence="2 3">
    <name type="scientific">Edaphochlamys debaryana</name>
    <dbReference type="NCBI Taxonomy" id="47281"/>
    <lineage>
        <taxon>Eukaryota</taxon>
        <taxon>Viridiplantae</taxon>
        <taxon>Chlorophyta</taxon>
        <taxon>core chlorophytes</taxon>
        <taxon>Chlorophyceae</taxon>
        <taxon>CS clade</taxon>
        <taxon>Chlamydomonadales</taxon>
        <taxon>Chlamydomonadales incertae sedis</taxon>
        <taxon>Edaphochlamys</taxon>
    </lineage>
</organism>
<comment type="caution">
    <text evidence="2">The sequence shown here is derived from an EMBL/GenBank/DDBJ whole genome shotgun (WGS) entry which is preliminary data.</text>
</comment>
<dbReference type="CDD" id="cd20071">
    <property type="entry name" value="SET_SMYD"/>
    <property type="match status" value="1"/>
</dbReference>
<dbReference type="PANTHER" id="PTHR47436">
    <property type="entry name" value="HISTONE-LYSINE N-METHYLTRANSFERASE ATXR2"/>
    <property type="match status" value="1"/>
</dbReference>
<gene>
    <name evidence="2" type="ORF">HYH03_008748</name>
</gene>
<accession>A0A835Y5Y6</accession>
<dbReference type="EMBL" id="JAEHOE010000040">
    <property type="protein sequence ID" value="KAG2493085.1"/>
    <property type="molecule type" value="Genomic_DNA"/>
</dbReference>
<protein>
    <recommendedName>
        <fullName evidence="1">SET domain-containing protein</fullName>
    </recommendedName>
</protein>
<dbReference type="PROSITE" id="PS50280">
    <property type="entry name" value="SET"/>
    <property type="match status" value="1"/>
</dbReference>
<dbReference type="AlphaFoldDB" id="A0A835Y5Y6"/>
<evidence type="ECO:0000313" key="3">
    <source>
        <dbReference type="Proteomes" id="UP000612055"/>
    </source>
</evidence>
<dbReference type="Proteomes" id="UP000612055">
    <property type="component" value="Unassembled WGS sequence"/>
</dbReference>
<dbReference type="InterPro" id="IPR046341">
    <property type="entry name" value="SET_dom_sf"/>
</dbReference>